<name>A0ABM1ADY2_APLCA</name>
<organism evidence="2 3">
    <name type="scientific">Aplysia californica</name>
    <name type="common">California sea hare</name>
    <dbReference type="NCBI Taxonomy" id="6500"/>
    <lineage>
        <taxon>Eukaryota</taxon>
        <taxon>Metazoa</taxon>
        <taxon>Spiralia</taxon>
        <taxon>Lophotrochozoa</taxon>
        <taxon>Mollusca</taxon>
        <taxon>Gastropoda</taxon>
        <taxon>Heterobranchia</taxon>
        <taxon>Euthyneura</taxon>
        <taxon>Tectipleura</taxon>
        <taxon>Aplysiida</taxon>
        <taxon>Aplysioidea</taxon>
        <taxon>Aplysiidae</taxon>
        <taxon>Aplysia</taxon>
    </lineage>
</organism>
<dbReference type="Proteomes" id="UP000694888">
    <property type="component" value="Unplaced"/>
</dbReference>
<evidence type="ECO:0000256" key="1">
    <source>
        <dbReference type="SAM" id="SignalP"/>
    </source>
</evidence>
<keyword evidence="2" id="KW-1185">Reference proteome</keyword>
<proteinExistence type="predicted"/>
<dbReference type="GeneID" id="106013776"/>
<gene>
    <name evidence="3" type="primary">LOC106013776</name>
</gene>
<accession>A0ABM1ADY2</accession>
<feature type="signal peptide" evidence="1">
    <location>
        <begin position="1"/>
        <end position="24"/>
    </location>
</feature>
<keyword evidence="1" id="KW-0732">Signal</keyword>
<dbReference type="RefSeq" id="XP_012945852.1">
    <property type="nucleotide sequence ID" value="XM_013090398.2"/>
</dbReference>
<protein>
    <submittedName>
        <fullName evidence="3">Uncharacterized protein LOC106013776</fullName>
    </submittedName>
</protein>
<sequence length="439" mass="51206">MSTSLLRSLLLYTCLALLAWPGQATLDIPAFEYQRKFHQPLNLGECPQREIKVQAGNNSTALEEQRCNLHHRGSVTHIPRELDDSQNVLITSPSRVLAYLGLCGGEAAAFLGILNKGDCLAVEIASRLTFTEKTMVRAFVGYYRKSVDVLDSVETANNMIRDMDRYYRDKVYLKHRSYGTQEVIFVQFRFKSAKMTAAAKNVKLDSRAMSDYMRAVEQRVGKPRRITVITLSTATQDTYELKRFSGKLWDRAVRHVQIKENEMRRTKNNINTNVIFPHLMYTLYPFVEEKNTSLRTSDPIPWEKTSILEIQLRQAISVAKKTSRKCRGNRKKPCRRMRELRRKLIAIHAEIHTVRSEWYNYSMTEKQAFVARYSARVKSYSSVTERVVSSVREMLKREKMKKFKRKKNKPNQIPMLTTGRMNRMHRIRHSRRRSKVRKG</sequence>
<evidence type="ECO:0000313" key="3">
    <source>
        <dbReference type="RefSeq" id="XP_012945852.1"/>
    </source>
</evidence>
<evidence type="ECO:0000313" key="2">
    <source>
        <dbReference type="Proteomes" id="UP000694888"/>
    </source>
</evidence>
<reference evidence="3" key="1">
    <citation type="submission" date="2025-08" db="UniProtKB">
        <authorList>
            <consortium name="RefSeq"/>
        </authorList>
    </citation>
    <scope>IDENTIFICATION</scope>
</reference>
<feature type="chain" id="PRO_5046254085" evidence="1">
    <location>
        <begin position="25"/>
        <end position="439"/>
    </location>
</feature>